<dbReference type="Pfam" id="PF01757">
    <property type="entry name" value="Acyl_transf_3"/>
    <property type="match status" value="1"/>
</dbReference>
<feature type="transmembrane region" description="Helical" evidence="2">
    <location>
        <begin position="748"/>
        <end position="772"/>
    </location>
</feature>
<keyword evidence="2" id="KW-0812">Transmembrane</keyword>
<dbReference type="GO" id="GO:0016747">
    <property type="term" value="F:acyltransferase activity, transferring groups other than amino-acyl groups"/>
    <property type="evidence" value="ECO:0007669"/>
    <property type="project" value="InterPro"/>
</dbReference>
<dbReference type="InParanoid" id="A0A2J7PZG4"/>
<feature type="transmembrane region" description="Helical" evidence="2">
    <location>
        <begin position="715"/>
        <end position="736"/>
    </location>
</feature>
<dbReference type="Proteomes" id="UP000235965">
    <property type="component" value="Unassembled WGS sequence"/>
</dbReference>
<feature type="region of interest" description="Disordered" evidence="1">
    <location>
        <begin position="86"/>
        <end position="112"/>
    </location>
</feature>
<keyword evidence="2" id="KW-0472">Membrane</keyword>
<organism evidence="4 5">
    <name type="scientific">Cryptotermes secundus</name>
    <dbReference type="NCBI Taxonomy" id="105785"/>
    <lineage>
        <taxon>Eukaryota</taxon>
        <taxon>Metazoa</taxon>
        <taxon>Ecdysozoa</taxon>
        <taxon>Arthropoda</taxon>
        <taxon>Hexapoda</taxon>
        <taxon>Insecta</taxon>
        <taxon>Pterygota</taxon>
        <taxon>Neoptera</taxon>
        <taxon>Polyneoptera</taxon>
        <taxon>Dictyoptera</taxon>
        <taxon>Blattodea</taxon>
        <taxon>Blattoidea</taxon>
        <taxon>Termitoidae</taxon>
        <taxon>Kalotermitidae</taxon>
        <taxon>Cryptotermitinae</taxon>
        <taxon>Cryptotermes</taxon>
    </lineage>
</organism>
<reference evidence="4 5" key="1">
    <citation type="submission" date="2017-12" db="EMBL/GenBank/DDBJ databases">
        <title>Hemimetabolous genomes reveal molecular basis of termite eusociality.</title>
        <authorList>
            <person name="Harrison M.C."/>
            <person name="Jongepier E."/>
            <person name="Robertson H.M."/>
            <person name="Arning N."/>
            <person name="Bitard-Feildel T."/>
            <person name="Chao H."/>
            <person name="Childers C.P."/>
            <person name="Dinh H."/>
            <person name="Doddapaneni H."/>
            <person name="Dugan S."/>
            <person name="Gowin J."/>
            <person name="Greiner C."/>
            <person name="Han Y."/>
            <person name="Hu H."/>
            <person name="Hughes D.S.T."/>
            <person name="Huylmans A.-K."/>
            <person name="Kemena C."/>
            <person name="Kremer L.P.M."/>
            <person name="Lee S.L."/>
            <person name="Lopez-Ezquerra A."/>
            <person name="Mallet L."/>
            <person name="Monroy-Kuhn J.M."/>
            <person name="Moser A."/>
            <person name="Murali S.C."/>
            <person name="Muzny D.M."/>
            <person name="Otani S."/>
            <person name="Piulachs M.-D."/>
            <person name="Poelchau M."/>
            <person name="Qu J."/>
            <person name="Schaub F."/>
            <person name="Wada-Katsumata A."/>
            <person name="Worley K.C."/>
            <person name="Xie Q."/>
            <person name="Ylla G."/>
            <person name="Poulsen M."/>
            <person name="Gibbs R.A."/>
            <person name="Schal C."/>
            <person name="Richards S."/>
            <person name="Belles X."/>
            <person name="Korb J."/>
            <person name="Bornberg-Bauer E."/>
        </authorList>
    </citation>
    <scope>NUCLEOTIDE SEQUENCE [LARGE SCALE GENOMIC DNA]</scope>
    <source>
        <tissue evidence="4">Whole body</tissue>
    </source>
</reference>
<dbReference type="AlphaFoldDB" id="A0A2J7PZG4"/>
<gene>
    <name evidence="4" type="ORF">B7P43_G10364</name>
</gene>
<feature type="transmembrane region" description="Helical" evidence="2">
    <location>
        <begin position="325"/>
        <end position="345"/>
    </location>
</feature>
<accession>A0A2J7PZG4</accession>
<dbReference type="OrthoDB" id="10006435at2759"/>
<keyword evidence="2" id="KW-1133">Transmembrane helix</keyword>
<feature type="transmembrane region" description="Helical" evidence="2">
    <location>
        <begin position="475"/>
        <end position="493"/>
    </location>
</feature>
<dbReference type="SMART" id="SM00703">
    <property type="entry name" value="NRF"/>
    <property type="match status" value="1"/>
</dbReference>
<evidence type="ECO:0000256" key="1">
    <source>
        <dbReference type="SAM" id="MobiDB-lite"/>
    </source>
</evidence>
<feature type="domain" description="Nose resistant-to-fluoxetine protein N-terminal" evidence="3">
    <location>
        <begin position="155"/>
        <end position="306"/>
    </location>
</feature>
<name>A0A2J7PZG4_9NEOP</name>
<feature type="transmembrane region" description="Helical" evidence="2">
    <location>
        <begin position="682"/>
        <end position="703"/>
    </location>
</feature>
<comment type="caution">
    <text evidence="4">The sequence shown here is derived from an EMBL/GenBank/DDBJ whole genome shotgun (WGS) entry which is preliminary data.</text>
</comment>
<sequence length="794" mass="90132">MRRFVYSFHPYRITACYAIFLIVRAEETAKNFVEPTSLEEPIQELLGNLLSNGDEVPLRNQFSCDGTCESVVLQRSSANEFSHQSFQRKTELSVPSETRDRGNLNDEPWASQQQTCTSTPVLAKTRPSNRTKNTSFQRILNILPVLAPTSDQIRNEVCREHSRIFVRELKRHKLWALQMYDASAKLPSGILRGNVNQLGDFDQCLNVTSQNEPRIDGKYCLASVDVESTNLNTNEIESLQQAVQLSQAYAFIKSSYRDPGHFIPRFTTITWAVCVPASCSPSDVHQALEEALHGYNETTGLIFDVHVDPDMCYVKHETGKPLETATILTLVFFIAVVSVATVATFRDARRVAQHQKEEGPLERAVMAFSVHKNMRELLAELPAEGDINCIYGVRALCTMTVYLTHKVIAVAFSPYSNRVELTEVSNEGWATMLRTSLVFTDSFLLMSGVLTSFNMSKEMQRKKHIDWIKKYVARFIRLTPALLAVVLFYAYVLEHLGAGPQWNLAVKRNADFCKESFWRNILYIQNFFPFEQMCATHTHQLALDMQLSLLSPLLVTLLWHWPACGVLLLLCLHALSTLLRYVATYRNQLSLAIFHGITVKQLYQTANLTYTRSLHRATPYLLGVSLGYLLHRTDRNTQIPKMIVWAGWLLATYFVYLCSFSHSDLRLRDYRYSVNDASNYAAYSPIISSLALSWLIWACFTGHGGLLNELLSSKCLVIFSRISYSVYLTQFAVFFYNVGSIRTSEKFSIFASLNMAEILTVLVVSTLVTLLFDLPMQEIKSILMGDGPRRGKAH</sequence>
<evidence type="ECO:0000313" key="4">
    <source>
        <dbReference type="EMBL" id="PNF21731.1"/>
    </source>
</evidence>
<dbReference type="PANTHER" id="PTHR11161:SF4">
    <property type="entry name" value="DROP DEAD"/>
    <property type="match status" value="1"/>
</dbReference>
<dbReference type="InterPro" id="IPR002656">
    <property type="entry name" value="Acyl_transf_3_dom"/>
</dbReference>
<keyword evidence="5" id="KW-1185">Reference proteome</keyword>
<evidence type="ECO:0000256" key="2">
    <source>
        <dbReference type="SAM" id="Phobius"/>
    </source>
</evidence>
<dbReference type="EMBL" id="NEVH01020335">
    <property type="protein sequence ID" value="PNF21731.1"/>
    <property type="molecule type" value="Genomic_DNA"/>
</dbReference>
<dbReference type="Pfam" id="PF20146">
    <property type="entry name" value="NRF"/>
    <property type="match status" value="1"/>
</dbReference>
<evidence type="ECO:0000259" key="3">
    <source>
        <dbReference type="SMART" id="SM00703"/>
    </source>
</evidence>
<proteinExistence type="predicted"/>
<feature type="transmembrane region" description="Helical" evidence="2">
    <location>
        <begin position="558"/>
        <end position="579"/>
    </location>
</feature>
<evidence type="ECO:0000313" key="5">
    <source>
        <dbReference type="Proteomes" id="UP000235965"/>
    </source>
</evidence>
<feature type="transmembrane region" description="Helical" evidence="2">
    <location>
        <begin position="642"/>
        <end position="662"/>
    </location>
</feature>
<dbReference type="PANTHER" id="PTHR11161">
    <property type="entry name" value="O-ACYLTRANSFERASE"/>
    <property type="match status" value="1"/>
</dbReference>
<dbReference type="InterPro" id="IPR006621">
    <property type="entry name" value="Nose-resist-to-fluoxetine_N"/>
</dbReference>
<dbReference type="InterPro" id="IPR052728">
    <property type="entry name" value="O2_lipid_transport_reg"/>
</dbReference>
<protein>
    <recommendedName>
        <fullName evidence="3">Nose resistant-to-fluoxetine protein N-terminal domain-containing protein</fullName>
    </recommendedName>
</protein>
<dbReference type="EMBL" id="NEVH01020335">
    <property type="protein sequence ID" value="PNF21732.1"/>
    <property type="molecule type" value="Genomic_DNA"/>
</dbReference>